<keyword evidence="3" id="KW-1185">Reference proteome</keyword>
<name>A0A5N0TA25_9GAMM</name>
<dbReference type="CDD" id="cd01297">
    <property type="entry name" value="D-aminoacylase"/>
    <property type="match status" value="1"/>
</dbReference>
<protein>
    <submittedName>
        <fullName evidence="2">Amidohydrolase family protein</fullName>
    </submittedName>
</protein>
<dbReference type="Pfam" id="PF07969">
    <property type="entry name" value="Amidohydro_3"/>
    <property type="match status" value="1"/>
</dbReference>
<dbReference type="SUPFAM" id="SSF51338">
    <property type="entry name" value="Composite domain of metallo-dependent hydrolases"/>
    <property type="match status" value="1"/>
</dbReference>
<evidence type="ECO:0000313" key="3">
    <source>
        <dbReference type="Proteomes" id="UP000325372"/>
    </source>
</evidence>
<dbReference type="EMBL" id="VYXP01000009">
    <property type="protein sequence ID" value="KAA9130179.1"/>
    <property type="molecule type" value="Genomic_DNA"/>
</dbReference>
<organism evidence="2 3">
    <name type="scientific">Marinihelvus fidelis</name>
    <dbReference type="NCBI Taxonomy" id="2613842"/>
    <lineage>
        <taxon>Bacteria</taxon>
        <taxon>Pseudomonadati</taxon>
        <taxon>Pseudomonadota</taxon>
        <taxon>Gammaproteobacteria</taxon>
        <taxon>Chromatiales</taxon>
        <taxon>Wenzhouxiangellaceae</taxon>
        <taxon>Marinihelvus</taxon>
    </lineage>
</organism>
<dbReference type="InterPro" id="IPR050378">
    <property type="entry name" value="Metallo-dep_Hydrolases_sf"/>
</dbReference>
<evidence type="ECO:0000259" key="1">
    <source>
        <dbReference type="Pfam" id="PF07969"/>
    </source>
</evidence>
<dbReference type="Gene3D" id="3.40.50.1110">
    <property type="entry name" value="SGNH hydrolase"/>
    <property type="match status" value="1"/>
</dbReference>
<dbReference type="SUPFAM" id="SSF51556">
    <property type="entry name" value="Metallo-dependent hydrolases"/>
    <property type="match status" value="1"/>
</dbReference>
<evidence type="ECO:0000313" key="2">
    <source>
        <dbReference type="EMBL" id="KAA9130179.1"/>
    </source>
</evidence>
<proteinExistence type="predicted"/>
<dbReference type="GO" id="GO:0016810">
    <property type="term" value="F:hydrolase activity, acting on carbon-nitrogen (but not peptide) bonds"/>
    <property type="evidence" value="ECO:0007669"/>
    <property type="project" value="InterPro"/>
</dbReference>
<dbReference type="InterPro" id="IPR013108">
    <property type="entry name" value="Amidohydro_3"/>
</dbReference>
<dbReference type="PANTHER" id="PTHR11647:SF1">
    <property type="entry name" value="COLLAPSIN RESPONSE MEDIATOR PROTEIN"/>
    <property type="match status" value="1"/>
</dbReference>
<dbReference type="InterPro" id="IPR036514">
    <property type="entry name" value="SGNH_hydro_sf"/>
</dbReference>
<dbReference type="Proteomes" id="UP000325372">
    <property type="component" value="Unassembled WGS sequence"/>
</dbReference>
<reference evidence="2 3" key="1">
    <citation type="submission" date="2019-09" db="EMBL/GenBank/DDBJ databases">
        <title>Wenzhouxiangella sp. Genome sequencing and assembly.</title>
        <authorList>
            <person name="Zhang R."/>
        </authorList>
    </citation>
    <scope>NUCLEOTIDE SEQUENCE [LARGE SCALE GENOMIC DNA]</scope>
    <source>
        <strain evidence="2 3">W260</strain>
    </source>
</reference>
<dbReference type="PANTHER" id="PTHR11647">
    <property type="entry name" value="HYDRANTOINASE/DIHYDROPYRIMIDINASE FAMILY MEMBER"/>
    <property type="match status" value="1"/>
</dbReference>
<dbReference type="CDD" id="cd00229">
    <property type="entry name" value="SGNH_hydrolase"/>
    <property type="match status" value="1"/>
</dbReference>
<dbReference type="SUPFAM" id="SSF52266">
    <property type="entry name" value="SGNH hydrolase"/>
    <property type="match status" value="1"/>
</dbReference>
<comment type="caution">
    <text evidence="2">The sequence shown here is derived from an EMBL/GenBank/DDBJ whole genome shotgun (WGS) entry which is preliminary data.</text>
</comment>
<dbReference type="Gene3D" id="3.20.20.140">
    <property type="entry name" value="Metal-dependent hydrolases"/>
    <property type="match status" value="2"/>
</dbReference>
<gene>
    <name evidence="2" type="ORF">F3N42_13505</name>
</gene>
<dbReference type="InterPro" id="IPR011059">
    <property type="entry name" value="Metal-dep_hydrolase_composite"/>
</dbReference>
<accession>A0A5N0TA25</accession>
<dbReference type="InterPro" id="IPR032466">
    <property type="entry name" value="Metal_Hydrolase"/>
</dbReference>
<keyword evidence="2" id="KW-0378">Hydrolase</keyword>
<dbReference type="AlphaFoldDB" id="A0A5N0TA25"/>
<sequence>MLMVDELRRALGRMILASAIALVTVLPPMALGGDVLVLDTVIRGGTVFDGSGASGTRQDVGIVGDRIVAIGDLSSRHAGRVIDATGLAVVPGFVDIHSHAVRSSAADSGLFRFPDAESYIRQGVTTAIGGPDGGSWLPVSGLIERLEVTPVAINFGTFVGHNTVRAEVMGRVDRAPSGTELAAMRGLVAAAMEDGAFGLSSGLQYIPGAYSDTDEVIALAAVAARYGGIYITHMRHEGRQLLDSVNETIRIGREAGLPAQVTHHKAMGVSMWGKSVDSLALVDAALAEGLDIGSDVYPYTASSTGIRVMFPSWALEGDRATREARFRDPDTRQAVLDGLVDNLANDRAGDDLGRVVIANCSWAPENNGKSLGELLDERDIPRSLEAAAELVLELELGGTCSAIYHTMDEADVIRFMQHPTTMIASDGGVVMPGPDVPHPRNYGAFARVLARYVRDLDALSLSDAIHKMSALPADRLGLLDRGRIAPGAFADIAVLDPETVTDRATFDEPHQFAVGVRHVLVNGEPAMLDGELTGNRPGRPLRHGQTTLAAASEPENGPVATRPLRVLFAGNSFSFYNNGIHTHFRNLLRSADETWVASSSVKMSTISGGTLAQQGPALDLLLEQYDWDVVVLQGHSREPVDPERSAVFSSAAVELSARVRAAGARPVLFMTWGYRDQPDMIEPLSRAYLAAAESAGADVAPVGWALDAARKALPGTDFFAADGRHPSLAATYLAANVFYARLVGSSPEPLGYDAGLDPETARALRQLAWQAASANHEPFGEH</sequence>
<dbReference type="GO" id="GO:0016788">
    <property type="term" value="F:hydrolase activity, acting on ester bonds"/>
    <property type="evidence" value="ECO:0007669"/>
    <property type="project" value="UniProtKB-ARBA"/>
</dbReference>
<feature type="domain" description="Amidohydrolase 3" evidence="1">
    <location>
        <begin position="80"/>
        <end position="525"/>
    </location>
</feature>